<reference evidence="1" key="1">
    <citation type="submission" date="2024-06" db="EMBL/GenBank/DDBJ databases">
        <authorList>
            <person name="Coelho C."/>
            <person name="Bento M."/>
            <person name="Garcia E."/>
            <person name="Camelo A."/>
            <person name="Brandao I."/>
            <person name="Espirito Santo C."/>
            <person name="Trovao J."/>
            <person name="Verissimo A."/>
            <person name="Costa J."/>
            <person name="Tiago I."/>
        </authorList>
    </citation>
    <scope>NUCLEOTIDE SEQUENCE</scope>
    <source>
        <strain evidence="1">KWT182</strain>
    </source>
</reference>
<name>A0AAU7QA67_9GAMM</name>
<dbReference type="AlphaFoldDB" id="A0AAU7QA67"/>
<dbReference type="EMBL" id="CP157947">
    <property type="protein sequence ID" value="XBS69812.1"/>
    <property type="molecule type" value="Genomic_DNA"/>
</dbReference>
<organism evidence="1">
    <name type="scientific">Acerihabitans sp. KWT182</name>
    <dbReference type="NCBI Taxonomy" id="3157919"/>
    <lineage>
        <taxon>Bacteria</taxon>
        <taxon>Pseudomonadati</taxon>
        <taxon>Pseudomonadota</taxon>
        <taxon>Gammaproteobacteria</taxon>
        <taxon>Enterobacterales</taxon>
        <taxon>Pectobacteriaceae</taxon>
        <taxon>Acerihabitans</taxon>
    </lineage>
</organism>
<evidence type="ECO:0000313" key="1">
    <source>
        <dbReference type="EMBL" id="XBS69812.1"/>
    </source>
</evidence>
<proteinExistence type="predicted"/>
<accession>A0AAU7QA67</accession>
<protein>
    <submittedName>
        <fullName evidence="1">Uncharacterized protein</fullName>
    </submittedName>
</protein>
<sequence length="211" mass="24363">MNYGFNNDTSYFKPSYWNNNIGGRGSQYNFSSPYQIGNVPHHFNAPPVVRFFSQGPQAGRMQYNWQLIEKPCSGPARIENGRPVITICGQLQPQLKYEFVPYKDGPSISSIRNDISARLQKIGQAPNLDHHVFADHERPEFMRVTRQPTREFHLAHPPTADAQECIDAGHKEQEHYFNSPLPFTLPEAEQALEWRNQELANLIKNQRRDTR</sequence>
<gene>
    <name evidence="1" type="ORF">ABK905_26625</name>
</gene>